<dbReference type="OrthoDB" id="8813484at2"/>
<dbReference type="InterPro" id="IPR012340">
    <property type="entry name" value="NA-bd_OB-fold"/>
</dbReference>
<keyword evidence="1 2" id="KW-0238">DNA-binding</keyword>
<dbReference type="Gene3D" id="2.40.50.140">
    <property type="entry name" value="Nucleic acid-binding proteins"/>
    <property type="match status" value="1"/>
</dbReference>
<dbReference type="AlphaFoldDB" id="A0A1G8FK75"/>
<gene>
    <name evidence="4" type="ORF">SAMN05216466_113220</name>
</gene>
<organism evidence="4 5">
    <name type="scientific">Paraburkholderia phenazinium</name>
    <dbReference type="NCBI Taxonomy" id="60549"/>
    <lineage>
        <taxon>Bacteria</taxon>
        <taxon>Pseudomonadati</taxon>
        <taxon>Pseudomonadota</taxon>
        <taxon>Betaproteobacteria</taxon>
        <taxon>Burkholderiales</taxon>
        <taxon>Burkholderiaceae</taxon>
        <taxon>Paraburkholderia</taxon>
    </lineage>
</organism>
<evidence type="ECO:0000256" key="1">
    <source>
        <dbReference type="ARBA" id="ARBA00023125"/>
    </source>
</evidence>
<dbReference type="Proteomes" id="UP000199706">
    <property type="component" value="Unassembled WGS sequence"/>
</dbReference>
<dbReference type="Pfam" id="PF00436">
    <property type="entry name" value="SSB"/>
    <property type="match status" value="1"/>
</dbReference>
<dbReference type="SUPFAM" id="SSF50249">
    <property type="entry name" value="Nucleic acid-binding proteins"/>
    <property type="match status" value="1"/>
</dbReference>
<accession>A0A1G8FK75</accession>
<dbReference type="EMBL" id="FNCJ01000013">
    <property type="protein sequence ID" value="SDH82505.1"/>
    <property type="molecule type" value="Genomic_DNA"/>
</dbReference>
<name>A0A1G8FK75_9BURK</name>
<protein>
    <submittedName>
        <fullName evidence="4">Single-strand binding protein family protein</fullName>
    </submittedName>
</protein>
<reference evidence="4 5" key="1">
    <citation type="submission" date="2016-10" db="EMBL/GenBank/DDBJ databases">
        <authorList>
            <person name="de Groot N.N."/>
        </authorList>
    </citation>
    <scope>NUCLEOTIDE SEQUENCE [LARGE SCALE GENOMIC DNA]</scope>
    <source>
        <strain evidence="4 5">LMG 2247</strain>
    </source>
</reference>
<proteinExistence type="predicted"/>
<feature type="compositionally biased region" description="Low complexity" evidence="3">
    <location>
        <begin position="108"/>
        <end position="118"/>
    </location>
</feature>
<evidence type="ECO:0000313" key="4">
    <source>
        <dbReference type="EMBL" id="SDH82505.1"/>
    </source>
</evidence>
<dbReference type="RefSeq" id="WP_090688455.1">
    <property type="nucleotide sequence ID" value="NZ_CADERL010000013.1"/>
</dbReference>
<sequence>MIDGLIGGKVYGKPVARTGQSGKAFVTAKVRAAIGDSDALFVNVIAFSHSVQDALLALDDGDSIALTGALMPKVWTDKNGEARPALDMVAHCVLTAYQVQRKRRAMQPGGAAPVGGAPDDMNDDL</sequence>
<dbReference type="PROSITE" id="PS50935">
    <property type="entry name" value="SSB"/>
    <property type="match status" value="1"/>
</dbReference>
<evidence type="ECO:0000256" key="2">
    <source>
        <dbReference type="PROSITE-ProRule" id="PRU00252"/>
    </source>
</evidence>
<evidence type="ECO:0000256" key="3">
    <source>
        <dbReference type="SAM" id="MobiDB-lite"/>
    </source>
</evidence>
<dbReference type="GO" id="GO:0003697">
    <property type="term" value="F:single-stranded DNA binding"/>
    <property type="evidence" value="ECO:0007669"/>
    <property type="project" value="InterPro"/>
</dbReference>
<feature type="region of interest" description="Disordered" evidence="3">
    <location>
        <begin position="102"/>
        <end position="125"/>
    </location>
</feature>
<dbReference type="InterPro" id="IPR000424">
    <property type="entry name" value="Primosome_PriB/ssb"/>
</dbReference>
<evidence type="ECO:0000313" key="5">
    <source>
        <dbReference type="Proteomes" id="UP000199706"/>
    </source>
</evidence>